<proteinExistence type="predicted"/>
<reference evidence="2" key="1">
    <citation type="journal article" date="2019" name="Int. J. Syst. Evol. Microbiol.">
        <title>The Global Catalogue of Microorganisms (GCM) 10K type strain sequencing project: providing services to taxonomists for standard genome sequencing and annotation.</title>
        <authorList>
            <consortium name="The Broad Institute Genomics Platform"/>
            <consortium name="The Broad Institute Genome Sequencing Center for Infectious Disease"/>
            <person name="Wu L."/>
            <person name="Ma J."/>
        </authorList>
    </citation>
    <scope>NUCLEOTIDE SEQUENCE [LARGE SCALE GENOMIC DNA]</scope>
    <source>
        <strain evidence="2">CCUG 60523</strain>
    </source>
</reference>
<accession>A0ABV8AMC6</accession>
<gene>
    <name evidence="1" type="ORF">ACFOSV_01865</name>
</gene>
<dbReference type="Pfam" id="PF04338">
    <property type="entry name" value="DUF481"/>
    <property type="match status" value="1"/>
</dbReference>
<sequence>MSFNNQFSRSLALILVLFGASLTWSNIFAQEVKDSLRMSNGDILVGQIKSMDNGILEIDVPYSKKNIELDWKEVVYFSSDFDVVLSLEKEIRLRGLLSSISPDSLRFVVLEPINVPKSQIDSFPDTLYLHNTEIVEIQEVEENVFDRINGEISVGVNLARSSRLRQYSLRSKADYLSNWFGASANFNGIRSTQTDSELIQRYDGGLSFLALIRYEWFAITRVNFLNNSEQLIDLRSDIKFGIGKYLIRKYQRTVSLQAGINLNSENFKGDIPSNQSTEFVLGSTVDLFNMGDFSLQGVFLGYVGLTEKGRFRSDSKFDINYKFFNDFFLKLGTTINFDNKAAEDAPNLDYVIQTTIGWKF</sequence>
<protein>
    <submittedName>
        <fullName evidence="1">DUF481 domain-containing protein</fullName>
    </submittedName>
</protein>
<evidence type="ECO:0000313" key="1">
    <source>
        <dbReference type="EMBL" id="MFC3878899.1"/>
    </source>
</evidence>
<dbReference type="RefSeq" id="WP_377902811.1">
    <property type="nucleotide sequence ID" value="NZ_JBHRZS010000003.1"/>
</dbReference>
<keyword evidence="2" id="KW-1185">Reference proteome</keyword>
<name>A0ABV8AMC6_9BACT</name>
<dbReference type="EMBL" id="JBHRZS010000003">
    <property type="protein sequence ID" value="MFC3878899.1"/>
    <property type="molecule type" value="Genomic_DNA"/>
</dbReference>
<comment type="caution">
    <text evidence="1">The sequence shown here is derived from an EMBL/GenBank/DDBJ whole genome shotgun (WGS) entry which is preliminary data.</text>
</comment>
<evidence type="ECO:0000313" key="2">
    <source>
        <dbReference type="Proteomes" id="UP001595805"/>
    </source>
</evidence>
<organism evidence="1 2">
    <name type="scientific">Algoriphagus namhaensis</name>
    <dbReference type="NCBI Taxonomy" id="915353"/>
    <lineage>
        <taxon>Bacteria</taxon>
        <taxon>Pseudomonadati</taxon>
        <taxon>Bacteroidota</taxon>
        <taxon>Cytophagia</taxon>
        <taxon>Cytophagales</taxon>
        <taxon>Cyclobacteriaceae</taxon>
        <taxon>Algoriphagus</taxon>
    </lineage>
</organism>
<dbReference type="InterPro" id="IPR007433">
    <property type="entry name" value="DUF481"/>
</dbReference>
<dbReference type="Proteomes" id="UP001595805">
    <property type="component" value="Unassembled WGS sequence"/>
</dbReference>